<dbReference type="EMBL" id="CAEZUY010000013">
    <property type="protein sequence ID" value="CAB4609212.1"/>
    <property type="molecule type" value="Genomic_DNA"/>
</dbReference>
<proteinExistence type="predicted"/>
<name>A0A6J7GCI7_9ZZZZ</name>
<dbReference type="SUPFAM" id="SSF53850">
    <property type="entry name" value="Periplasmic binding protein-like II"/>
    <property type="match status" value="1"/>
</dbReference>
<dbReference type="InterPro" id="IPR039424">
    <property type="entry name" value="SBP_5"/>
</dbReference>
<dbReference type="Pfam" id="PF00496">
    <property type="entry name" value="SBP_bac_5"/>
    <property type="match status" value="1"/>
</dbReference>
<organism evidence="4">
    <name type="scientific">freshwater metagenome</name>
    <dbReference type="NCBI Taxonomy" id="449393"/>
    <lineage>
        <taxon>unclassified sequences</taxon>
        <taxon>metagenomes</taxon>
        <taxon>ecological metagenomes</taxon>
    </lineage>
</organism>
<dbReference type="GO" id="GO:0015833">
    <property type="term" value="P:peptide transport"/>
    <property type="evidence" value="ECO:0007669"/>
    <property type="project" value="TreeGrafter"/>
</dbReference>
<dbReference type="Gene3D" id="3.10.105.10">
    <property type="entry name" value="Dipeptide-binding Protein, Domain 3"/>
    <property type="match status" value="1"/>
</dbReference>
<protein>
    <submittedName>
        <fullName evidence="4">Unannotated protein</fullName>
    </submittedName>
</protein>
<sequence>MKARLNARSVVALASAAALAVTVAVALPANAATRTTAIVVESNTFTSLNSGTPATNIVINGDVSYLTGMGLYHYNDKLQIVPNTVLGSIKITKNTAKDFQVTYSIKSGPVWSDGTPINAIDFLLGHVLASSAYAKKAGLPDPTGDAVPAFDSGAYTGVYDKHVVGIPKISDDRRTLTITYDSQIPDYILNGVNAPFPVHALELLAAGKKALGSASENAAAKEKFYDDVTSYNTAALKKMGDVYNEGYNVTTVDASTNPLLLVNNGIYKVESVDANQIKMVTNPKYNSGPAAGPITTMVIKQGIADGSPSAQALANKDIDVYQGQPTADTVAQLKAIKSASVIFDAALEYEHIELRVAAQDGKKYDGPFAASSGQKGKDLRRAFLLAYPREEIVNKIMKPINPNAVVLGSTWTLPGTPAYDAVAAANGSSYYAEGTQAERTAKALKIVRQYYPTAGVKGATPIKVNLLWGSPGNARREAEAALVIAAEKLAGFAVTAPAKKGWGGVLDSSDYDAHFFIFNQTATPQDAQACGTFQDGGGANYTGYVNAKVEDACKQLQAKTLPQSTINRLQIVAERQINSDAFFLGIFQNPQVTAYNSELKGIKPGKVSPSLFWNFWEWSF</sequence>
<evidence type="ECO:0000259" key="1">
    <source>
        <dbReference type="Pfam" id="PF00496"/>
    </source>
</evidence>
<evidence type="ECO:0000313" key="3">
    <source>
        <dbReference type="EMBL" id="CAB4609212.1"/>
    </source>
</evidence>
<evidence type="ECO:0000313" key="4">
    <source>
        <dbReference type="EMBL" id="CAB4902725.1"/>
    </source>
</evidence>
<dbReference type="Gene3D" id="3.40.190.10">
    <property type="entry name" value="Periplasmic binding protein-like II"/>
    <property type="match status" value="1"/>
</dbReference>
<dbReference type="PANTHER" id="PTHR30290:SF65">
    <property type="entry name" value="MONOACYL PHOSPHATIDYLINOSITOL TETRAMANNOSIDE-BINDING PROTEIN LPQW-RELATED"/>
    <property type="match status" value="1"/>
</dbReference>
<dbReference type="GO" id="GO:1904680">
    <property type="term" value="F:peptide transmembrane transporter activity"/>
    <property type="evidence" value="ECO:0007669"/>
    <property type="project" value="TreeGrafter"/>
</dbReference>
<gene>
    <name evidence="2" type="ORF">UFOPK1380_00551</name>
    <name evidence="3" type="ORF">UFOPK1863_00282</name>
    <name evidence="4" type="ORF">UFOPK3555_00981</name>
</gene>
<accession>A0A6J7GCI7</accession>
<reference evidence="4" key="1">
    <citation type="submission" date="2020-05" db="EMBL/GenBank/DDBJ databases">
        <authorList>
            <person name="Chiriac C."/>
            <person name="Salcher M."/>
            <person name="Ghai R."/>
            <person name="Kavagutti S V."/>
        </authorList>
    </citation>
    <scope>NUCLEOTIDE SEQUENCE</scope>
</reference>
<dbReference type="InterPro" id="IPR000914">
    <property type="entry name" value="SBP_5_dom"/>
</dbReference>
<dbReference type="EMBL" id="CAEZSC010000024">
    <property type="protein sequence ID" value="CAB4533250.1"/>
    <property type="molecule type" value="Genomic_DNA"/>
</dbReference>
<evidence type="ECO:0000313" key="2">
    <source>
        <dbReference type="EMBL" id="CAB4533250.1"/>
    </source>
</evidence>
<feature type="domain" description="Solute-binding protein family 5" evidence="1">
    <location>
        <begin position="100"/>
        <end position="525"/>
    </location>
</feature>
<dbReference type="AlphaFoldDB" id="A0A6J7GCI7"/>
<dbReference type="PANTHER" id="PTHR30290">
    <property type="entry name" value="PERIPLASMIC BINDING COMPONENT OF ABC TRANSPORTER"/>
    <property type="match status" value="1"/>
</dbReference>
<dbReference type="EMBL" id="CAFBME010000128">
    <property type="protein sequence ID" value="CAB4902725.1"/>
    <property type="molecule type" value="Genomic_DNA"/>
</dbReference>